<comment type="caution">
    <text evidence="2">The sequence shown here is derived from an EMBL/GenBank/DDBJ whole genome shotgun (WGS) entry which is preliminary data.</text>
</comment>
<accession>A0A1Y2T1C6</accession>
<organism evidence="2 3">
    <name type="scientific">Alloscardovia macacae</name>
    <dbReference type="NCBI Taxonomy" id="1160091"/>
    <lineage>
        <taxon>Bacteria</taxon>
        <taxon>Bacillati</taxon>
        <taxon>Actinomycetota</taxon>
        <taxon>Actinomycetes</taxon>
        <taxon>Bifidobacteriales</taxon>
        <taxon>Bifidobacteriaceae</taxon>
        <taxon>Alloscardovia</taxon>
    </lineage>
</organism>
<dbReference type="Proteomes" id="UP000243540">
    <property type="component" value="Unassembled WGS sequence"/>
</dbReference>
<keyword evidence="1" id="KW-0812">Transmembrane</keyword>
<protein>
    <submittedName>
        <fullName evidence="2">Uncharacterized protein</fullName>
    </submittedName>
</protein>
<feature type="transmembrane region" description="Helical" evidence="1">
    <location>
        <begin position="20"/>
        <end position="45"/>
    </location>
</feature>
<evidence type="ECO:0000313" key="3">
    <source>
        <dbReference type="Proteomes" id="UP000243540"/>
    </source>
</evidence>
<evidence type="ECO:0000256" key="1">
    <source>
        <dbReference type="SAM" id="Phobius"/>
    </source>
</evidence>
<sequence length="84" mass="9854">MQKSVEKRRKEQLMMTWAAVWGVLEIILIIAGIVAVIAWISYFAVQGHLDRKAQELTRGDEYDRQMASDLREISRQIDRGNMYR</sequence>
<gene>
    <name evidence="2" type="ORF">B9T39_05430</name>
</gene>
<dbReference type="EMBL" id="NEKC01000010">
    <property type="protein sequence ID" value="OTA28911.1"/>
    <property type="molecule type" value="Genomic_DNA"/>
</dbReference>
<name>A0A1Y2T1C6_9BIFI</name>
<keyword evidence="1" id="KW-0472">Membrane</keyword>
<evidence type="ECO:0000313" key="2">
    <source>
        <dbReference type="EMBL" id="OTA28911.1"/>
    </source>
</evidence>
<keyword evidence="1" id="KW-1133">Transmembrane helix</keyword>
<proteinExistence type="predicted"/>
<dbReference type="AlphaFoldDB" id="A0A1Y2T1C6"/>
<reference evidence="2 3" key="1">
    <citation type="submission" date="2017-04" db="EMBL/GenBank/DDBJ databases">
        <title>Draft genome sequences of Alloscardovia macacae UMA81211 and UMA81212 isolated from the feces of a rhesus macaque (Macaca mulatta).</title>
        <authorList>
            <person name="Albert K."/>
            <person name="Sela D.A."/>
        </authorList>
    </citation>
    <scope>NUCLEOTIDE SEQUENCE [LARGE SCALE GENOMIC DNA]</scope>
    <source>
        <strain evidence="2 3">UMA81212</strain>
    </source>
</reference>